<dbReference type="EMBL" id="JACCFW010000003">
    <property type="protein sequence ID" value="NYJ76529.1"/>
    <property type="molecule type" value="Genomic_DNA"/>
</dbReference>
<proteinExistence type="predicted"/>
<evidence type="ECO:0000313" key="3">
    <source>
        <dbReference type="EMBL" id="NYJ76529.1"/>
    </source>
</evidence>
<dbReference type="Pfam" id="PF00753">
    <property type="entry name" value="Lactamase_B"/>
    <property type="match status" value="1"/>
</dbReference>
<dbReference type="Gene3D" id="3.60.15.10">
    <property type="entry name" value="Ribonuclease Z/Hydroxyacylglutathione hydrolase-like"/>
    <property type="match status" value="1"/>
</dbReference>
<dbReference type="GO" id="GO:0016787">
    <property type="term" value="F:hydrolase activity"/>
    <property type="evidence" value="ECO:0007669"/>
    <property type="project" value="UniProtKB-KW"/>
</dbReference>
<dbReference type="AlphaFoldDB" id="A0A853DKQ7"/>
<feature type="region of interest" description="Disordered" evidence="1">
    <location>
        <begin position="251"/>
        <end position="283"/>
    </location>
</feature>
<keyword evidence="3" id="KW-0378">Hydrolase</keyword>
<dbReference type="PANTHER" id="PTHR42951:SF14">
    <property type="entry name" value="METALLO-BETA-LACTAMASE SUPERFAMILY PROTEIN"/>
    <property type="match status" value="1"/>
</dbReference>
<feature type="compositionally biased region" description="Polar residues" evidence="1">
    <location>
        <begin position="259"/>
        <end position="283"/>
    </location>
</feature>
<protein>
    <submittedName>
        <fullName evidence="3">Glyoxylase-like metal-dependent hydrolase (Beta-lactamase superfamily II)</fullName>
    </submittedName>
</protein>
<name>A0A853DKQ7_9MICO</name>
<feature type="domain" description="Metallo-beta-lactamase" evidence="2">
    <location>
        <begin position="21"/>
        <end position="230"/>
    </location>
</feature>
<keyword evidence="4" id="KW-1185">Reference proteome</keyword>
<dbReference type="InterPro" id="IPR036866">
    <property type="entry name" value="RibonucZ/Hydroxyglut_hydro"/>
</dbReference>
<dbReference type="Proteomes" id="UP000571817">
    <property type="component" value="Unassembled WGS sequence"/>
</dbReference>
<dbReference type="RefSeq" id="WP_179483920.1">
    <property type="nucleotide sequence ID" value="NZ_JACCFW010000003.1"/>
</dbReference>
<dbReference type="InterPro" id="IPR050855">
    <property type="entry name" value="NDM-1-like"/>
</dbReference>
<evidence type="ECO:0000313" key="4">
    <source>
        <dbReference type="Proteomes" id="UP000571817"/>
    </source>
</evidence>
<organism evidence="3 4">
    <name type="scientific">Allobranchiibius huperziae</name>
    <dbReference type="NCBI Taxonomy" id="1874116"/>
    <lineage>
        <taxon>Bacteria</taxon>
        <taxon>Bacillati</taxon>
        <taxon>Actinomycetota</taxon>
        <taxon>Actinomycetes</taxon>
        <taxon>Micrococcales</taxon>
        <taxon>Dermacoccaceae</taxon>
        <taxon>Allobranchiibius</taxon>
    </lineage>
</organism>
<dbReference type="SUPFAM" id="SSF56281">
    <property type="entry name" value="Metallo-hydrolase/oxidoreductase"/>
    <property type="match status" value="1"/>
</dbReference>
<reference evidence="3 4" key="1">
    <citation type="submission" date="2020-07" db="EMBL/GenBank/DDBJ databases">
        <title>Sequencing the genomes of 1000 actinobacteria strains.</title>
        <authorList>
            <person name="Klenk H.-P."/>
        </authorList>
    </citation>
    <scope>NUCLEOTIDE SEQUENCE [LARGE SCALE GENOMIC DNA]</scope>
    <source>
        <strain evidence="3 4">DSM 29531</strain>
    </source>
</reference>
<dbReference type="InterPro" id="IPR001279">
    <property type="entry name" value="Metallo-B-lactamas"/>
</dbReference>
<sequence>MTSDWQITEVATGIHFVEGPASNWVILIDGDATALIDCGYPGDWTALTASLAAAGKHPDDVDQLLVTHAHADHIGSAERLRRDHGTEVIACGPEAQHARRTVLHQVTKAEVEAQAADPLVRVWMDHAIAAGGLGDVAVAKVTEVPPGAAIAAAHRPIPHLLPGHTPGHTVYELPEAQVVVVGDGLVSGHAISKHQGPQMLHPMFHTDPLMAERSLERLSALPGEVVLPGHGPAMQCSPAAAVAAVRGTRTLTGAPGRHSSPTPDGQQTAQSAPARSVGSSTTDEVAEVLREWLSSAGVPCEARGRVLQEIACRQASGSRWSSAS</sequence>
<evidence type="ECO:0000256" key="1">
    <source>
        <dbReference type="SAM" id="MobiDB-lite"/>
    </source>
</evidence>
<dbReference type="SMART" id="SM00849">
    <property type="entry name" value="Lactamase_B"/>
    <property type="match status" value="1"/>
</dbReference>
<comment type="caution">
    <text evidence="3">The sequence shown here is derived from an EMBL/GenBank/DDBJ whole genome shotgun (WGS) entry which is preliminary data.</text>
</comment>
<gene>
    <name evidence="3" type="ORF">HNR15_003547</name>
</gene>
<evidence type="ECO:0000259" key="2">
    <source>
        <dbReference type="SMART" id="SM00849"/>
    </source>
</evidence>
<accession>A0A853DKQ7</accession>
<dbReference type="PANTHER" id="PTHR42951">
    <property type="entry name" value="METALLO-BETA-LACTAMASE DOMAIN-CONTAINING"/>
    <property type="match status" value="1"/>
</dbReference>